<dbReference type="SUPFAM" id="SSF82784">
    <property type="entry name" value="OsmC-like"/>
    <property type="match status" value="1"/>
</dbReference>
<proteinExistence type="predicted"/>
<protein>
    <submittedName>
        <fullName evidence="1">OsmC family peroxiredoxin</fullName>
    </submittedName>
</protein>
<sequence>MSDLIFSVQGESASAAKFIAKTRQFKLVVDEPEGLGGTDENANPVEYILAGLAGCLNVVGHLVAKELGFTITKLNIEVTGNINANKLFGLPGDERAGFKKIDLKLVPETDASIETLAEWLRLVQERCPVKDNLTNITPVHVSVEKQYEIQ</sequence>
<dbReference type="InterPro" id="IPR036102">
    <property type="entry name" value="OsmC/Ohrsf"/>
</dbReference>
<reference evidence="1 2" key="1">
    <citation type="submission" date="2019-01" db="EMBL/GenBank/DDBJ databases">
        <title>Genome sequence of the Antarctic species Gelidibacter gilvus ACAM 158(T).</title>
        <authorList>
            <person name="Bowman J.P."/>
        </authorList>
    </citation>
    <scope>NUCLEOTIDE SEQUENCE [LARGE SCALE GENOMIC DNA]</scope>
    <source>
        <strain evidence="1 2">IC158</strain>
    </source>
</reference>
<dbReference type="PANTHER" id="PTHR35368">
    <property type="entry name" value="HYDROPEROXIDE REDUCTASE"/>
    <property type="match status" value="1"/>
</dbReference>
<dbReference type="RefSeq" id="WP_129016012.1">
    <property type="nucleotide sequence ID" value="NZ_SDDZ01000001.1"/>
</dbReference>
<dbReference type="AlphaFoldDB" id="A0A4Q0XKW2"/>
<evidence type="ECO:0000313" key="1">
    <source>
        <dbReference type="EMBL" id="RXJ52878.1"/>
    </source>
</evidence>
<dbReference type="Proteomes" id="UP000289792">
    <property type="component" value="Unassembled WGS sequence"/>
</dbReference>
<dbReference type="PANTHER" id="PTHR35368:SF1">
    <property type="entry name" value="HYDROPEROXIDE REDUCTASE"/>
    <property type="match status" value="1"/>
</dbReference>
<name>A0A4Q0XKW2_9FLAO</name>
<dbReference type="OrthoDB" id="9791538at2"/>
<dbReference type="InterPro" id="IPR052924">
    <property type="entry name" value="OsmC/Ohr_hydroprdx_reductase"/>
</dbReference>
<dbReference type="Gene3D" id="3.30.300.20">
    <property type="match status" value="1"/>
</dbReference>
<dbReference type="Pfam" id="PF02566">
    <property type="entry name" value="OsmC"/>
    <property type="match status" value="1"/>
</dbReference>
<organism evidence="1 2">
    <name type="scientific">Gelidibacter gilvus</name>
    <dbReference type="NCBI Taxonomy" id="59602"/>
    <lineage>
        <taxon>Bacteria</taxon>
        <taxon>Pseudomonadati</taxon>
        <taxon>Bacteroidota</taxon>
        <taxon>Flavobacteriia</taxon>
        <taxon>Flavobacteriales</taxon>
        <taxon>Flavobacteriaceae</taxon>
        <taxon>Gelidibacter</taxon>
    </lineage>
</organism>
<accession>A0A4Q0XKW2</accession>
<keyword evidence="2" id="KW-1185">Reference proteome</keyword>
<dbReference type="InterPro" id="IPR015946">
    <property type="entry name" value="KH_dom-like_a/b"/>
</dbReference>
<comment type="caution">
    <text evidence="1">The sequence shown here is derived from an EMBL/GenBank/DDBJ whole genome shotgun (WGS) entry which is preliminary data.</text>
</comment>
<gene>
    <name evidence="1" type="ORF">ESZ48_04100</name>
</gene>
<dbReference type="InterPro" id="IPR003718">
    <property type="entry name" value="OsmC/Ohr_fam"/>
</dbReference>
<evidence type="ECO:0000313" key="2">
    <source>
        <dbReference type="Proteomes" id="UP000289792"/>
    </source>
</evidence>
<dbReference type="EMBL" id="SDDZ01000001">
    <property type="protein sequence ID" value="RXJ52878.1"/>
    <property type="molecule type" value="Genomic_DNA"/>
</dbReference>